<organism evidence="2 3">
    <name type="scientific">Lacticaseibacillus rhamnosus (strain LMS2-1)</name>
    <dbReference type="NCBI Taxonomy" id="525361"/>
    <lineage>
        <taxon>Bacteria</taxon>
        <taxon>Bacillati</taxon>
        <taxon>Bacillota</taxon>
        <taxon>Bacilli</taxon>
        <taxon>Lactobacillales</taxon>
        <taxon>Lactobacillaceae</taxon>
        <taxon>Lacticaseibacillus</taxon>
    </lineage>
</organism>
<protein>
    <recommendedName>
        <fullName evidence="4">YxeA family protein</fullName>
    </recommendedName>
</protein>
<evidence type="ECO:0000256" key="1">
    <source>
        <dbReference type="SAM" id="Phobius"/>
    </source>
</evidence>
<dbReference type="InterPro" id="IPR006542">
    <property type="entry name" value="DUF1093"/>
</dbReference>
<keyword evidence="3" id="KW-1185">Reference proteome</keyword>
<accession>C2JUQ7</accession>
<keyword evidence="1" id="KW-1133">Transmembrane helix</keyword>
<sequence length="140" mass="16141">MIKVLFENRKEMLGVRRLTIETEETLYKVGFVSALAVVIALTLWWTVYRDGGVAYYAKVHEPRSQFSVTVPVNLRQKCYVYRALAKDAAGRGKLLEFKTDEYDPGPFSDGQILRLTYNTRYGVTHYERVSINEVPLKARD</sequence>
<dbReference type="Gene3D" id="2.40.50.480">
    <property type="match status" value="1"/>
</dbReference>
<dbReference type="AlphaFoldDB" id="C2JUQ7"/>
<name>C2JUQ7_LACRM</name>
<feature type="transmembrane region" description="Helical" evidence="1">
    <location>
        <begin position="26"/>
        <end position="47"/>
    </location>
</feature>
<dbReference type="SUPFAM" id="SSF159121">
    <property type="entry name" value="BC4932-like"/>
    <property type="match status" value="1"/>
</dbReference>
<keyword evidence="1" id="KW-0472">Membrane</keyword>
<dbReference type="NCBIfam" id="TIGR01655">
    <property type="entry name" value="yxeA_fam"/>
    <property type="match status" value="1"/>
</dbReference>
<reference evidence="2" key="1">
    <citation type="submission" date="2009-01" db="EMBL/GenBank/DDBJ databases">
        <authorList>
            <person name="Qin X."/>
            <person name="Bachman B."/>
            <person name="Battles P."/>
            <person name="Bell A."/>
            <person name="Bess C."/>
            <person name="Bickham C."/>
            <person name="Chaboub L."/>
            <person name="Chen D."/>
            <person name="Coyle M."/>
            <person name="Deiros D.R."/>
            <person name="Dinh H."/>
            <person name="Forbes L."/>
            <person name="Fowler G."/>
            <person name="Francisco L."/>
            <person name="Fu Q."/>
            <person name="Gubbala S."/>
            <person name="Hale W."/>
            <person name="Han Y."/>
            <person name="Hemphill L."/>
            <person name="Highlander S.K."/>
            <person name="Hirani K."/>
            <person name="Hogues M."/>
            <person name="Jackson L."/>
            <person name="Jakkamsetti A."/>
            <person name="Javaid M."/>
            <person name="Jiang H."/>
            <person name="Korchina V."/>
            <person name="Kovar C."/>
            <person name="Lara F."/>
            <person name="Lee S."/>
            <person name="Mata R."/>
            <person name="Mathew T."/>
            <person name="Moen C."/>
            <person name="Morales K."/>
            <person name="Munidasa M."/>
            <person name="Nazareth L."/>
            <person name="Ngo R."/>
            <person name="Nguyen L."/>
            <person name="Okwuonu G."/>
            <person name="Ongeri F."/>
            <person name="Patil S."/>
            <person name="Petrosino J."/>
            <person name="Pham C."/>
            <person name="Pham P."/>
            <person name="Pu L.-L."/>
            <person name="Puazo M."/>
            <person name="Raj R."/>
            <person name="Reid J."/>
            <person name="Rouhana J."/>
            <person name="Saada N."/>
            <person name="Shang Y."/>
            <person name="Simmons D."/>
            <person name="Thornton R."/>
            <person name="Warren J."/>
            <person name="Weissenberger G."/>
            <person name="Zhang J."/>
            <person name="Zhang L."/>
            <person name="Zhou C."/>
            <person name="Zhu D."/>
            <person name="Muzny D."/>
            <person name="Worley K."/>
            <person name="Gibbs R."/>
        </authorList>
    </citation>
    <scope>NUCLEOTIDE SEQUENCE [LARGE SCALE GENOMIC DNA]</scope>
    <source>
        <strain evidence="2">LMS2-1</strain>
    </source>
</reference>
<comment type="caution">
    <text evidence="2">The sequence shown here is derived from an EMBL/GenBank/DDBJ whole genome shotgun (WGS) entry which is preliminary data.</text>
</comment>
<evidence type="ECO:0000313" key="2">
    <source>
        <dbReference type="EMBL" id="EEN81317.1"/>
    </source>
</evidence>
<evidence type="ECO:0000313" key="3">
    <source>
        <dbReference type="Proteomes" id="UP000004525"/>
    </source>
</evidence>
<gene>
    <name evidence="2" type="ORF">HMPREF0539_0641</name>
</gene>
<dbReference type="Proteomes" id="UP000004525">
    <property type="component" value="Unassembled WGS sequence"/>
</dbReference>
<evidence type="ECO:0008006" key="4">
    <source>
        <dbReference type="Google" id="ProtNLM"/>
    </source>
</evidence>
<dbReference type="HOGENOM" id="CLU_161298_0_0_9"/>
<dbReference type="Pfam" id="PF06486">
    <property type="entry name" value="DUF1093"/>
    <property type="match status" value="1"/>
</dbReference>
<dbReference type="InterPro" id="IPR036166">
    <property type="entry name" value="YxeA-like_sf"/>
</dbReference>
<proteinExistence type="predicted"/>
<keyword evidence="1" id="KW-0812">Transmembrane</keyword>
<dbReference type="EMBL" id="ACIZ01000022">
    <property type="protein sequence ID" value="EEN81317.1"/>
    <property type="molecule type" value="Genomic_DNA"/>
</dbReference>